<dbReference type="Gene3D" id="2.30.330.10">
    <property type="entry name" value="SpoA-like"/>
    <property type="match status" value="1"/>
</dbReference>
<organism evidence="3 4">
    <name type="scientific">Sulfitobacter marinus</name>
    <dbReference type="NCBI Taxonomy" id="394264"/>
    <lineage>
        <taxon>Bacteria</taxon>
        <taxon>Pseudomonadati</taxon>
        <taxon>Pseudomonadota</taxon>
        <taxon>Alphaproteobacteria</taxon>
        <taxon>Rhodobacterales</taxon>
        <taxon>Roseobacteraceae</taxon>
        <taxon>Sulfitobacter</taxon>
    </lineage>
</organism>
<evidence type="ECO:0000313" key="4">
    <source>
        <dbReference type="Proteomes" id="UP000199239"/>
    </source>
</evidence>
<keyword evidence="3" id="KW-0966">Cell projection</keyword>
<sequence>MDKPASTSHAASDPSNPFTSVPIEVLVCVGKSRPFVRDLVSFGENAILTLDRRVDDPVELYVGDRLIARGILEEQEGEASDQLTVRLTEIVDMQSVI</sequence>
<accession>A0A1I6TEX0</accession>
<dbReference type="InterPro" id="IPR036429">
    <property type="entry name" value="SpoA-like_sf"/>
</dbReference>
<dbReference type="SUPFAM" id="SSF101801">
    <property type="entry name" value="Surface presentation of antigens (SPOA)"/>
    <property type="match status" value="1"/>
</dbReference>
<evidence type="ECO:0000259" key="2">
    <source>
        <dbReference type="Pfam" id="PF01052"/>
    </source>
</evidence>
<dbReference type="AlphaFoldDB" id="A0A1I6TEX0"/>
<evidence type="ECO:0000256" key="1">
    <source>
        <dbReference type="ARBA" id="ARBA00009226"/>
    </source>
</evidence>
<dbReference type="PRINTS" id="PR00956">
    <property type="entry name" value="FLGMOTORFLIN"/>
</dbReference>
<comment type="similarity">
    <text evidence="1">Belongs to the FliN/MopA/SpaO family.</text>
</comment>
<feature type="domain" description="Flagellar motor switch protein FliN-like C-terminal" evidence="2">
    <location>
        <begin position="20"/>
        <end position="91"/>
    </location>
</feature>
<dbReference type="GO" id="GO:0071973">
    <property type="term" value="P:bacterial-type flagellum-dependent cell motility"/>
    <property type="evidence" value="ECO:0007669"/>
    <property type="project" value="InterPro"/>
</dbReference>
<reference evidence="4" key="1">
    <citation type="submission" date="2016-10" db="EMBL/GenBank/DDBJ databases">
        <authorList>
            <person name="Varghese N."/>
            <person name="Submissions S."/>
        </authorList>
    </citation>
    <scope>NUCLEOTIDE SEQUENCE [LARGE SCALE GENOMIC DNA]</scope>
    <source>
        <strain evidence="4">DSM 23422</strain>
    </source>
</reference>
<dbReference type="GO" id="GO:0003774">
    <property type="term" value="F:cytoskeletal motor activity"/>
    <property type="evidence" value="ECO:0007669"/>
    <property type="project" value="InterPro"/>
</dbReference>
<evidence type="ECO:0000313" key="3">
    <source>
        <dbReference type="EMBL" id="SFS87772.1"/>
    </source>
</evidence>
<dbReference type="EMBL" id="FPAJ01000003">
    <property type="protein sequence ID" value="SFS87772.1"/>
    <property type="molecule type" value="Genomic_DNA"/>
</dbReference>
<dbReference type="RefSeq" id="WP_093916415.1">
    <property type="nucleotide sequence ID" value="NZ_FPAJ01000003.1"/>
</dbReference>
<dbReference type="GO" id="GO:0009425">
    <property type="term" value="C:bacterial-type flagellum basal body"/>
    <property type="evidence" value="ECO:0007669"/>
    <property type="project" value="InterPro"/>
</dbReference>
<gene>
    <name evidence="3" type="ORF">SAMN04488040_2218</name>
</gene>
<keyword evidence="3" id="KW-0282">Flagellum</keyword>
<protein>
    <submittedName>
        <fullName evidence="3">Flagellar motor switch protein FliN/FliY</fullName>
    </submittedName>
</protein>
<proteinExistence type="inferred from homology"/>
<dbReference type="STRING" id="394264.SAMN04488040_2218"/>
<name>A0A1I6TEX0_9RHOB</name>
<dbReference type="InterPro" id="IPR001172">
    <property type="entry name" value="FliN_T3SS_HrcQb"/>
</dbReference>
<keyword evidence="4" id="KW-1185">Reference proteome</keyword>
<dbReference type="Proteomes" id="UP000199239">
    <property type="component" value="Unassembled WGS sequence"/>
</dbReference>
<dbReference type="OrthoDB" id="9790303at2"/>
<dbReference type="GO" id="GO:0006935">
    <property type="term" value="P:chemotaxis"/>
    <property type="evidence" value="ECO:0007669"/>
    <property type="project" value="InterPro"/>
</dbReference>
<dbReference type="Pfam" id="PF01052">
    <property type="entry name" value="FliMN_C"/>
    <property type="match status" value="1"/>
</dbReference>
<keyword evidence="3" id="KW-0969">Cilium</keyword>
<dbReference type="InterPro" id="IPR001543">
    <property type="entry name" value="FliN-like_C"/>
</dbReference>